<dbReference type="OMA" id="YPIDYSF"/>
<protein>
    <submittedName>
        <fullName evidence="9">Exonuclease, putative isoform 1</fullName>
    </submittedName>
</protein>
<dbReference type="Proteomes" id="UP000026915">
    <property type="component" value="Chromosome 1"/>
</dbReference>
<dbReference type="FunFam" id="3.30.420.10:FF:000080">
    <property type="entry name" value="Small RNA degrading nuclease 3"/>
    <property type="match status" value="1"/>
</dbReference>
<evidence type="ECO:0000256" key="3">
    <source>
        <dbReference type="ARBA" id="ARBA00022722"/>
    </source>
</evidence>
<dbReference type="InterPro" id="IPR013520">
    <property type="entry name" value="Ribonucl_H"/>
</dbReference>
<evidence type="ECO:0000256" key="6">
    <source>
        <dbReference type="ARBA" id="ARBA00023242"/>
    </source>
</evidence>
<sequence>MDEKLDTAEKKVLVEIVKLVQKRGLKGTEGGWKEFLNSYDKKFGASLSDPSRRSNDVLVSFLKTFTKANDLKLFDRMLQGHLNRATVNQFGKQSLGNESPEQRLVRLTLEHPQYPLDYTFPTGDEGWIITKLPKKSGMLRSNAMVAVDCEMVLCEDGTEALVRVCVVDRDLQVKIDKLVNPNKAVADYRTEITGVAAGDLDCVTCSVADIQQSMKKLLSNGTILVGHSLHNDLQVLKIDHARVIDTSYIFKYLDASISKRPSLNNLCKSVLGYEVRKPGAAHNCLDDACAAMKLVLAKLEHGDIPLVQEDVPQAEMEKLLLHRIPINVPREEISRVIPGDVAIEMKPSKKAQGRHYAVFAVFNSPQEANRAFENIEGNEEKDSSGLPQKLVTFQFGKGVTACMYIRKMAQDDSQCQVLSNKRAFQGEEKSIESKRLKTDQKPVEETMVNFNQLDDHLRD</sequence>
<keyword evidence="3" id="KW-0540">Nuclease</keyword>
<dbReference type="CDD" id="cd06145">
    <property type="entry name" value="REX1_like"/>
    <property type="match status" value="1"/>
</dbReference>
<dbReference type="Pfam" id="PF00929">
    <property type="entry name" value="RNase_T"/>
    <property type="match status" value="1"/>
</dbReference>
<dbReference type="SMART" id="SM00479">
    <property type="entry name" value="EXOIII"/>
    <property type="match status" value="1"/>
</dbReference>
<dbReference type="InterPro" id="IPR036397">
    <property type="entry name" value="RNaseH_sf"/>
</dbReference>
<dbReference type="InterPro" id="IPR012337">
    <property type="entry name" value="RNaseH-like_sf"/>
</dbReference>
<comment type="similarity">
    <text evidence="2">Belongs to the REXO1/REXO3 family.</text>
</comment>
<dbReference type="Gramene" id="EOX91537">
    <property type="protein sequence ID" value="EOX91537"/>
    <property type="gene ID" value="TCM_000687"/>
</dbReference>
<dbReference type="AlphaFoldDB" id="A0A061DH86"/>
<name>A0A061DH86_THECC</name>
<evidence type="ECO:0000313" key="9">
    <source>
        <dbReference type="EMBL" id="EOX91537.1"/>
    </source>
</evidence>
<proteinExistence type="inferred from homology"/>
<dbReference type="GO" id="GO:0031125">
    <property type="term" value="P:rRNA 3'-end processing"/>
    <property type="evidence" value="ECO:0000318"/>
    <property type="project" value="GO_Central"/>
</dbReference>
<dbReference type="SUPFAM" id="SSF53098">
    <property type="entry name" value="Ribonuclease H-like"/>
    <property type="match status" value="1"/>
</dbReference>
<dbReference type="GO" id="GO:0005634">
    <property type="term" value="C:nucleus"/>
    <property type="evidence" value="ECO:0000318"/>
    <property type="project" value="GO_Central"/>
</dbReference>
<evidence type="ECO:0000313" key="10">
    <source>
        <dbReference type="Proteomes" id="UP000026915"/>
    </source>
</evidence>
<dbReference type="PANTHER" id="PTHR12801:SF115">
    <property type="entry name" value="FI18136P1-RELATED"/>
    <property type="match status" value="1"/>
</dbReference>
<evidence type="ECO:0000256" key="4">
    <source>
        <dbReference type="ARBA" id="ARBA00022801"/>
    </source>
</evidence>
<evidence type="ECO:0000256" key="1">
    <source>
        <dbReference type="ARBA" id="ARBA00004123"/>
    </source>
</evidence>
<keyword evidence="4" id="KW-0378">Hydrolase</keyword>
<dbReference type="FunCoup" id="A0A061DH86">
    <property type="interactions" value="1485"/>
</dbReference>
<accession>A0A061DH86</accession>
<dbReference type="STRING" id="3641.A0A061DH86"/>
<dbReference type="GO" id="GO:0003676">
    <property type="term" value="F:nucleic acid binding"/>
    <property type="evidence" value="ECO:0007669"/>
    <property type="project" value="InterPro"/>
</dbReference>
<dbReference type="EMBL" id="CM001879">
    <property type="protein sequence ID" value="EOX91536.1"/>
    <property type="molecule type" value="Genomic_DNA"/>
</dbReference>
<evidence type="ECO:0000256" key="7">
    <source>
        <dbReference type="ARBA" id="ARBA00053817"/>
    </source>
</evidence>
<dbReference type="PANTHER" id="PTHR12801">
    <property type="entry name" value="RNA EXONUCLEASE REXO1 / RECO3 FAMILY MEMBER-RELATED"/>
    <property type="match status" value="1"/>
</dbReference>
<dbReference type="InterPro" id="IPR034922">
    <property type="entry name" value="REX1-like_exo"/>
</dbReference>
<dbReference type="EMBL" id="CM001879">
    <property type="protein sequence ID" value="EOX91537.1"/>
    <property type="molecule type" value="Genomic_DNA"/>
</dbReference>
<evidence type="ECO:0000256" key="5">
    <source>
        <dbReference type="ARBA" id="ARBA00022839"/>
    </source>
</evidence>
<dbReference type="Gramene" id="EOX91536">
    <property type="protein sequence ID" value="EOX91536"/>
    <property type="gene ID" value="TCM_000687"/>
</dbReference>
<keyword evidence="6" id="KW-0539">Nucleus</keyword>
<dbReference type="GO" id="GO:0004527">
    <property type="term" value="F:exonuclease activity"/>
    <property type="evidence" value="ECO:0000318"/>
    <property type="project" value="GO_Central"/>
</dbReference>
<dbReference type="eggNOG" id="KOG2248">
    <property type="taxonomic scope" value="Eukaryota"/>
</dbReference>
<comment type="subcellular location">
    <subcellularLocation>
        <location evidence="1">Nucleus</location>
    </subcellularLocation>
</comment>
<gene>
    <name evidence="9" type="ORF">TCM_000687</name>
</gene>
<keyword evidence="5 9" id="KW-0269">Exonuclease</keyword>
<dbReference type="Gene3D" id="3.30.420.10">
    <property type="entry name" value="Ribonuclease H-like superfamily/Ribonuclease H"/>
    <property type="match status" value="1"/>
</dbReference>
<dbReference type="InterPro" id="IPR047021">
    <property type="entry name" value="REXO1/3/4-like"/>
</dbReference>
<keyword evidence="10" id="KW-1185">Reference proteome</keyword>
<reference evidence="9 10" key="1">
    <citation type="journal article" date="2013" name="Genome Biol.">
        <title>The genome sequence of the most widely cultivated cacao type and its use to identify candidate genes regulating pod color.</title>
        <authorList>
            <person name="Motamayor J.C."/>
            <person name="Mockaitis K."/>
            <person name="Schmutz J."/>
            <person name="Haiminen N."/>
            <person name="Iii D.L."/>
            <person name="Cornejo O."/>
            <person name="Findley S.D."/>
            <person name="Zheng P."/>
            <person name="Utro F."/>
            <person name="Royaert S."/>
            <person name="Saski C."/>
            <person name="Jenkins J."/>
            <person name="Podicheti R."/>
            <person name="Zhao M."/>
            <person name="Scheffler B.E."/>
            <person name="Stack J.C."/>
            <person name="Feltus F.A."/>
            <person name="Mustiga G.M."/>
            <person name="Amores F."/>
            <person name="Phillips W."/>
            <person name="Marelli J.P."/>
            <person name="May G.D."/>
            <person name="Shapiro H."/>
            <person name="Ma J."/>
            <person name="Bustamante C.D."/>
            <person name="Schnell R.J."/>
            <person name="Main D."/>
            <person name="Gilbert D."/>
            <person name="Parida L."/>
            <person name="Kuhn D.N."/>
        </authorList>
    </citation>
    <scope>NUCLEOTIDE SEQUENCE [LARGE SCALE GENOMIC DNA]</scope>
    <source>
        <strain evidence="10">cv. Matina 1-6</strain>
    </source>
</reference>
<organism evidence="9 10">
    <name type="scientific">Theobroma cacao</name>
    <name type="common">Cacao</name>
    <name type="synonym">Cocoa</name>
    <dbReference type="NCBI Taxonomy" id="3641"/>
    <lineage>
        <taxon>Eukaryota</taxon>
        <taxon>Viridiplantae</taxon>
        <taxon>Streptophyta</taxon>
        <taxon>Embryophyta</taxon>
        <taxon>Tracheophyta</taxon>
        <taxon>Spermatophyta</taxon>
        <taxon>Magnoliopsida</taxon>
        <taxon>eudicotyledons</taxon>
        <taxon>Gunneridae</taxon>
        <taxon>Pentapetalae</taxon>
        <taxon>rosids</taxon>
        <taxon>malvids</taxon>
        <taxon>Malvales</taxon>
        <taxon>Malvaceae</taxon>
        <taxon>Byttnerioideae</taxon>
        <taxon>Theobroma</taxon>
    </lineage>
</organism>
<evidence type="ECO:0000256" key="2">
    <source>
        <dbReference type="ARBA" id="ARBA00006357"/>
    </source>
</evidence>
<feature type="domain" description="Exonuclease" evidence="8">
    <location>
        <begin position="143"/>
        <end position="304"/>
    </location>
</feature>
<dbReference type="InParanoid" id="A0A061DH86"/>
<evidence type="ECO:0000259" key="8">
    <source>
        <dbReference type="SMART" id="SM00479"/>
    </source>
</evidence>
<comment type="function">
    <text evidence="7">3'-5' exonuclease degrading single-stranded small RNAs.</text>
</comment>